<feature type="chain" id="PRO_5043612945" evidence="2">
    <location>
        <begin position="19"/>
        <end position="358"/>
    </location>
</feature>
<evidence type="ECO:0000313" key="3">
    <source>
        <dbReference type="EMBL" id="JAR89880.1"/>
    </source>
</evidence>
<evidence type="ECO:0000256" key="1">
    <source>
        <dbReference type="ARBA" id="ARBA00023002"/>
    </source>
</evidence>
<organism evidence="3">
    <name type="scientific">Ixodes ricinus</name>
    <name type="common">Common tick</name>
    <name type="synonym">Acarus ricinus</name>
    <dbReference type="NCBI Taxonomy" id="34613"/>
    <lineage>
        <taxon>Eukaryota</taxon>
        <taxon>Metazoa</taxon>
        <taxon>Ecdysozoa</taxon>
        <taxon>Arthropoda</taxon>
        <taxon>Chelicerata</taxon>
        <taxon>Arachnida</taxon>
        <taxon>Acari</taxon>
        <taxon>Parasitiformes</taxon>
        <taxon>Ixodida</taxon>
        <taxon>Ixodoidea</taxon>
        <taxon>Ixodidae</taxon>
        <taxon>Ixodinae</taxon>
        <taxon>Ixodes</taxon>
    </lineage>
</organism>
<evidence type="ECO:0000256" key="2">
    <source>
        <dbReference type="SAM" id="SignalP"/>
    </source>
</evidence>
<dbReference type="GO" id="GO:0008202">
    <property type="term" value="P:steroid metabolic process"/>
    <property type="evidence" value="ECO:0007669"/>
    <property type="project" value="TreeGrafter"/>
</dbReference>
<dbReference type="Gene3D" id="3.40.50.720">
    <property type="entry name" value="NAD(P)-binding Rossmann-like Domain"/>
    <property type="match status" value="1"/>
</dbReference>
<keyword evidence="2" id="KW-0732">Signal</keyword>
<dbReference type="SUPFAM" id="SSF51735">
    <property type="entry name" value="NAD(P)-binding Rossmann-fold domains"/>
    <property type="match status" value="1"/>
</dbReference>
<protein>
    <submittedName>
        <fullName evidence="3">Putative 17beta-hydroxysteroid dehydrogenase type 2</fullName>
    </submittedName>
</protein>
<dbReference type="Pfam" id="PF00106">
    <property type="entry name" value="adh_short"/>
    <property type="match status" value="1"/>
</dbReference>
<dbReference type="PROSITE" id="PS00061">
    <property type="entry name" value="ADH_SHORT"/>
    <property type="match status" value="1"/>
</dbReference>
<dbReference type="PRINTS" id="PR00081">
    <property type="entry name" value="GDHRDH"/>
</dbReference>
<dbReference type="InterPro" id="IPR020904">
    <property type="entry name" value="Sc_DH/Rdtase_CS"/>
</dbReference>
<dbReference type="PANTHER" id="PTHR43313:SF36">
    <property type="entry name" value="D-BETA-HYDROXYBUTYRATE DEHYDROGENASE, MITOCHONDRIAL"/>
    <property type="match status" value="1"/>
</dbReference>
<name>A0A147BGG3_IXORI</name>
<dbReference type="GO" id="GO:0016491">
    <property type="term" value="F:oxidoreductase activity"/>
    <property type="evidence" value="ECO:0007669"/>
    <property type="project" value="UniProtKB-KW"/>
</dbReference>
<reference evidence="3" key="1">
    <citation type="journal article" date="2018" name="PLoS Negl. Trop. Dis.">
        <title>Sialome diversity of ticks revealed by RNAseq of single tick salivary glands.</title>
        <authorList>
            <person name="Perner J."/>
            <person name="Kropackova S."/>
            <person name="Kopacek P."/>
            <person name="Ribeiro J.M."/>
        </authorList>
    </citation>
    <scope>NUCLEOTIDE SEQUENCE</scope>
    <source>
        <strain evidence="3">Siblings of single egg batch collected in Ceske Budejovice</strain>
        <tissue evidence="3">Salivary glands</tissue>
    </source>
</reference>
<sequence length="358" mass="39279">MCMCTALLLFTLLAAASGVARYYVPVLSLLAEALGTLVLVGWCCQKSASFIRRRLFGRILDSAGKAVLITGCDTGFGNLLTRKLATKGYHVYAGCLFSIGGGAQELASISNVTILQLDVTKEDEIDAAYEVVKRSLGHNVLWAVISNAGTLNVGFIEWQSRKTIRTDFEVSVLGAVNVSKKFMPLLKKSRGRLLFVSSIAAHFTGPGSVVYSMCKHAISSLAEGLRRECQRYGVQVCCIEPAGYRTALNVTSALLERMEADMKNVPQEALSSFSAHDYSVFAVSLDWALNMTLSEKIDDVINTMALSIEESHPRAVYSVGSIKDQIVVKIMQTLPTEWIDAIFALQWKLIELRMWISK</sequence>
<dbReference type="InterPro" id="IPR002347">
    <property type="entry name" value="SDR_fam"/>
</dbReference>
<proteinExistence type="predicted"/>
<dbReference type="InterPro" id="IPR036291">
    <property type="entry name" value="NAD(P)-bd_dom_sf"/>
</dbReference>
<accession>A0A147BGG3</accession>
<dbReference type="AlphaFoldDB" id="A0A147BGG3"/>
<dbReference type="EMBL" id="GEGO01005524">
    <property type="protein sequence ID" value="JAR89880.1"/>
    <property type="molecule type" value="Transcribed_RNA"/>
</dbReference>
<dbReference type="PANTHER" id="PTHR43313">
    <property type="entry name" value="SHORT-CHAIN DEHYDROGENASE/REDUCTASE FAMILY 9C"/>
    <property type="match status" value="1"/>
</dbReference>
<keyword evidence="1" id="KW-0560">Oxidoreductase</keyword>
<feature type="signal peptide" evidence="2">
    <location>
        <begin position="1"/>
        <end position="18"/>
    </location>
</feature>